<protein>
    <submittedName>
        <fullName evidence="3">Uncharacterized protein</fullName>
    </submittedName>
</protein>
<evidence type="ECO:0000256" key="2">
    <source>
        <dbReference type="SAM" id="Coils"/>
    </source>
</evidence>
<feature type="repeat" description="WD" evidence="1">
    <location>
        <begin position="332"/>
        <end position="364"/>
    </location>
</feature>
<sequence>MDLMGDLGASTQLDSARLENSELRSQLSAARALIRGLESDAASASAELDAAHREIRELRAQLLLVGGADGRLFELRWGLYGPDGTQLPSEAPAATLLHEASAPVVTLAGEAGGALALGCMSGSLCFRAAPSAAEPAPAFARLAHRHAKRVTCVRFSRDSPARAASPHRFLASAGADGLLLVFELGEGEPRLLHKIPAGGTPTCVLFASPCELAFYAGGAAHLSFLALPSAALTAATLNGERAYDTHASFEVLALDRVGEGVLLCCTDKSRSIVLAEGEGGWAQVGNLYGAENDSYSNARCVFWGSDRAVGSDQATNELVVWGLLEEGERQRLGGHKGQVRDLASCRFSGTLVSVGFDKTVRVWL</sequence>
<dbReference type="InterPro" id="IPR015943">
    <property type="entry name" value="WD40/YVTN_repeat-like_dom_sf"/>
</dbReference>
<dbReference type="InterPro" id="IPR001680">
    <property type="entry name" value="WD40_rpt"/>
</dbReference>
<dbReference type="Gene3D" id="2.130.10.10">
    <property type="entry name" value="YVTN repeat-like/Quinoprotein amine dehydrogenase"/>
    <property type="match status" value="2"/>
</dbReference>
<gene>
    <name evidence="3" type="ORF">TeGR_g6332</name>
</gene>
<dbReference type="InterPro" id="IPR036322">
    <property type="entry name" value="WD40_repeat_dom_sf"/>
</dbReference>
<reference evidence="3 4" key="1">
    <citation type="journal article" date="2023" name="Commun. Biol.">
        <title>Genome analysis of Parmales, the sister group of diatoms, reveals the evolutionary specialization of diatoms from phago-mixotrophs to photoautotrophs.</title>
        <authorList>
            <person name="Ban H."/>
            <person name="Sato S."/>
            <person name="Yoshikawa S."/>
            <person name="Yamada K."/>
            <person name="Nakamura Y."/>
            <person name="Ichinomiya M."/>
            <person name="Sato N."/>
            <person name="Blanc-Mathieu R."/>
            <person name="Endo H."/>
            <person name="Kuwata A."/>
            <person name="Ogata H."/>
        </authorList>
    </citation>
    <scope>NUCLEOTIDE SEQUENCE [LARGE SCALE GENOMIC DNA]</scope>
</reference>
<accession>A0ABQ6N0X9</accession>
<keyword evidence="2" id="KW-0175">Coiled coil</keyword>
<keyword evidence="1" id="KW-0853">WD repeat</keyword>
<evidence type="ECO:0000313" key="3">
    <source>
        <dbReference type="EMBL" id="GMI37125.1"/>
    </source>
</evidence>
<evidence type="ECO:0000313" key="4">
    <source>
        <dbReference type="Proteomes" id="UP001165060"/>
    </source>
</evidence>
<feature type="coiled-coil region" evidence="2">
    <location>
        <begin position="13"/>
        <end position="61"/>
    </location>
</feature>
<dbReference type="Pfam" id="PF00400">
    <property type="entry name" value="WD40"/>
    <property type="match status" value="2"/>
</dbReference>
<keyword evidence="4" id="KW-1185">Reference proteome</keyword>
<dbReference type="PROSITE" id="PS50294">
    <property type="entry name" value="WD_REPEATS_REGION"/>
    <property type="match status" value="1"/>
</dbReference>
<dbReference type="SUPFAM" id="SSF50978">
    <property type="entry name" value="WD40 repeat-like"/>
    <property type="match status" value="1"/>
</dbReference>
<organism evidence="3 4">
    <name type="scientific">Tetraparma gracilis</name>
    <dbReference type="NCBI Taxonomy" id="2962635"/>
    <lineage>
        <taxon>Eukaryota</taxon>
        <taxon>Sar</taxon>
        <taxon>Stramenopiles</taxon>
        <taxon>Ochrophyta</taxon>
        <taxon>Bolidophyceae</taxon>
        <taxon>Parmales</taxon>
        <taxon>Triparmaceae</taxon>
        <taxon>Tetraparma</taxon>
    </lineage>
</organism>
<comment type="caution">
    <text evidence="3">The sequence shown here is derived from an EMBL/GenBank/DDBJ whole genome shotgun (WGS) entry which is preliminary data.</text>
</comment>
<dbReference type="SMART" id="SM00320">
    <property type="entry name" value="WD40"/>
    <property type="match status" value="2"/>
</dbReference>
<dbReference type="PROSITE" id="PS50082">
    <property type="entry name" value="WD_REPEATS_2"/>
    <property type="match status" value="1"/>
</dbReference>
<evidence type="ECO:0000256" key="1">
    <source>
        <dbReference type="PROSITE-ProRule" id="PRU00221"/>
    </source>
</evidence>
<dbReference type="EMBL" id="BRYB01004804">
    <property type="protein sequence ID" value="GMI37125.1"/>
    <property type="molecule type" value="Genomic_DNA"/>
</dbReference>
<name>A0ABQ6N0X9_9STRA</name>
<dbReference type="Proteomes" id="UP001165060">
    <property type="component" value="Unassembled WGS sequence"/>
</dbReference>
<proteinExistence type="predicted"/>